<feature type="compositionally biased region" description="Low complexity" evidence="1">
    <location>
        <begin position="57"/>
        <end position="71"/>
    </location>
</feature>
<protein>
    <submittedName>
        <fullName evidence="2">Uncharacterized protein</fullName>
    </submittedName>
</protein>
<dbReference type="OrthoDB" id="4179406at2759"/>
<reference evidence="2 3" key="1">
    <citation type="submission" date="2019-04" db="EMBL/GenBank/DDBJ databases">
        <title>Friends and foes A comparative genomics study of 23 Aspergillus species from section Flavi.</title>
        <authorList>
            <consortium name="DOE Joint Genome Institute"/>
            <person name="Kjaerbolling I."/>
            <person name="Vesth T."/>
            <person name="Frisvad J.C."/>
            <person name="Nybo J.L."/>
            <person name="Theobald S."/>
            <person name="Kildgaard S."/>
            <person name="Isbrandt T."/>
            <person name="Kuo A."/>
            <person name="Sato A."/>
            <person name="Lyhne E.K."/>
            <person name="Kogle M.E."/>
            <person name="Wiebenga A."/>
            <person name="Kun R.S."/>
            <person name="Lubbers R.J."/>
            <person name="Makela M.R."/>
            <person name="Barry K."/>
            <person name="Chovatia M."/>
            <person name="Clum A."/>
            <person name="Daum C."/>
            <person name="Haridas S."/>
            <person name="He G."/>
            <person name="LaButti K."/>
            <person name="Lipzen A."/>
            <person name="Mondo S."/>
            <person name="Riley R."/>
            <person name="Salamov A."/>
            <person name="Simmons B.A."/>
            <person name="Magnuson J.K."/>
            <person name="Henrissat B."/>
            <person name="Mortensen U.H."/>
            <person name="Larsen T.O."/>
            <person name="Devries R.P."/>
            <person name="Grigoriev I.V."/>
            <person name="Machida M."/>
            <person name="Baker S.E."/>
            <person name="Andersen M.R."/>
        </authorList>
    </citation>
    <scope>NUCLEOTIDE SEQUENCE [LARGE SCALE GENOMIC DNA]</scope>
    <source>
        <strain evidence="2 3">IBT 18842</strain>
    </source>
</reference>
<feature type="compositionally biased region" description="Polar residues" evidence="1">
    <location>
        <begin position="33"/>
        <end position="42"/>
    </location>
</feature>
<proteinExistence type="predicted"/>
<evidence type="ECO:0000313" key="3">
    <source>
        <dbReference type="Proteomes" id="UP000325780"/>
    </source>
</evidence>
<dbReference type="Proteomes" id="UP000325780">
    <property type="component" value="Unassembled WGS sequence"/>
</dbReference>
<feature type="region of interest" description="Disordered" evidence="1">
    <location>
        <begin position="101"/>
        <end position="151"/>
    </location>
</feature>
<feature type="compositionally biased region" description="Basic and acidic residues" evidence="1">
    <location>
        <begin position="111"/>
        <end position="137"/>
    </location>
</feature>
<name>A0A5N6TPI3_ASPAV</name>
<evidence type="ECO:0000256" key="1">
    <source>
        <dbReference type="SAM" id="MobiDB-lite"/>
    </source>
</evidence>
<evidence type="ECO:0000313" key="2">
    <source>
        <dbReference type="EMBL" id="KAE8148215.1"/>
    </source>
</evidence>
<feature type="region of interest" description="Disordered" evidence="1">
    <location>
        <begin position="1"/>
        <end position="71"/>
    </location>
</feature>
<organism evidence="2 3">
    <name type="scientific">Aspergillus avenaceus</name>
    <dbReference type="NCBI Taxonomy" id="36643"/>
    <lineage>
        <taxon>Eukaryota</taxon>
        <taxon>Fungi</taxon>
        <taxon>Dikarya</taxon>
        <taxon>Ascomycota</taxon>
        <taxon>Pezizomycotina</taxon>
        <taxon>Eurotiomycetes</taxon>
        <taxon>Eurotiomycetidae</taxon>
        <taxon>Eurotiales</taxon>
        <taxon>Aspergillaceae</taxon>
        <taxon>Aspergillus</taxon>
        <taxon>Aspergillus subgen. Circumdati</taxon>
    </lineage>
</organism>
<sequence>MPMKPSRPQDSSVLGESWVVTSTSSDKTEPNKEGQSAESPNAKSPKLDDIDGYNERSNGSESMTTSASSISGPELIMPSICEAPISEASWFAPDLRSKEMPARSLRRRNKSSHEDVVQGEKQDSETPTKSLSEKKAAEASNNQPASPRPSPLETVIRTTINVLLVGAILHILIIPEVVQQYQTLCSIGPLSTLYPASCIPPYPQPQATHHQPTRYDTVILSQSRLESLFNTTLHEMTPTSNALKQGESKLRDLEFEMKKAYPGTKHELDLEFDGCWQATREASSKFDSLKADIRSAIDNLVVTGSSDAQSMAKDARASTQISWREQYLEQLTTRMQSKADSLSNDLDTLDDHLESIGAILAREVKQSTVTPESSSGPDLQGSGFGGLVDKLPSFLRPVKPDDADRPDQTLFNLFHEAANQHRSLVNTVRHLSNDLQALQKK</sequence>
<accession>A0A5N6TPI3</accession>
<gene>
    <name evidence="2" type="ORF">BDV25DRAFT_158809</name>
</gene>
<feature type="compositionally biased region" description="Polar residues" evidence="1">
    <location>
        <begin position="8"/>
        <end position="25"/>
    </location>
</feature>
<keyword evidence="3" id="KW-1185">Reference proteome</keyword>
<dbReference type="EMBL" id="ML742170">
    <property type="protein sequence ID" value="KAE8148215.1"/>
    <property type="molecule type" value="Genomic_DNA"/>
</dbReference>
<dbReference type="AlphaFoldDB" id="A0A5N6TPI3"/>